<proteinExistence type="predicted"/>
<sequence length="174" mass="18875">MVVRQNVGPSGGVPAVVRQNSGGGRGGARGQERLIRYSLRVDFGPELAQAVFNSPLTHSVPNPPHIALSFSFDVFSIVISSDADQNRAASFMLTTSSDGEASLQSTKRSGRSGERKCRVSSHLLSSDKIKITEAISRKPGVDAGGDVDDTSFDPCSRRRLRHFLYQELREQEVS</sequence>
<feature type="region of interest" description="Disordered" evidence="1">
    <location>
        <begin position="1"/>
        <end position="29"/>
    </location>
</feature>
<evidence type="ECO:0000256" key="1">
    <source>
        <dbReference type="SAM" id="MobiDB-lite"/>
    </source>
</evidence>
<keyword evidence="3" id="KW-1185">Reference proteome</keyword>
<comment type="caution">
    <text evidence="2">The sequence shown here is derived from an EMBL/GenBank/DDBJ whole genome shotgun (WGS) entry which is preliminary data.</text>
</comment>
<dbReference type="Proteomes" id="UP001552299">
    <property type="component" value="Unassembled WGS sequence"/>
</dbReference>
<reference evidence="2 3" key="1">
    <citation type="journal article" date="2024" name="Plant Biotechnol. J.">
        <title>Dendrobium thyrsiflorum genome and its molecular insights into genes involved in important horticultural traits.</title>
        <authorList>
            <person name="Chen B."/>
            <person name="Wang J.Y."/>
            <person name="Zheng P.J."/>
            <person name="Li K.L."/>
            <person name="Liang Y.M."/>
            <person name="Chen X.F."/>
            <person name="Zhang C."/>
            <person name="Zhao X."/>
            <person name="He X."/>
            <person name="Zhang G.Q."/>
            <person name="Liu Z.J."/>
            <person name="Xu Q."/>
        </authorList>
    </citation>
    <scope>NUCLEOTIDE SEQUENCE [LARGE SCALE GENOMIC DNA]</scope>
    <source>
        <strain evidence="2">GZMU011</strain>
    </source>
</reference>
<organism evidence="2 3">
    <name type="scientific">Dendrobium thyrsiflorum</name>
    <name type="common">Pinecone-like raceme dendrobium</name>
    <name type="synonym">Orchid</name>
    <dbReference type="NCBI Taxonomy" id="117978"/>
    <lineage>
        <taxon>Eukaryota</taxon>
        <taxon>Viridiplantae</taxon>
        <taxon>Streptophyta</taxon>
        <taxon>Embryophyta</taxon>
        <taxon>Tracheophyta</taxon>
        <taxon>Spermatophyta</taxon>
        <taxon>Magnoliopsida</taxon>
        <taxon>Liliopsida</taxon>
        <taxon>Asparagales</taxon>
        <taxon>Orchidaceae</taxon>
        <taxon>Epidendroideae</taxon>
        <taxon>Malaxideae</taxon>
        <taxon>Dendrobiinae</taxon>
        <taxon>Dendrobium</taxon>
    </lineage>
</organism>
<evidence type="ECO:0000313" key="2">
    <source>
        <dbReference type="EMBL" id="KAL0914136.1"/>
    </source>
</evidence>
<accession>A0ABD0UUN3</accession>
<evidence type="ECO:0000313" key="3">
    <source>
        <dbReference type="Proteomes" id="UP001552299"/>
    </source>
</evidence>
<name>A0ABD0UUN3_DENTH</name>
<dbReference type="EMBL" id="JANQDX010000013">
    <property type="protein sequence ID" value="KAL0914136.1"/>
    <property type="molecule type" value="Genomic_DNA"/>
</dbReference>
<protein>
    <submittedName>
        <fullName evidence="2">Uncharacterized protein</fullName>
    </submittedName>
</protein>
<gene>
    <name evidence="2" type="ORF">M5K25_017644</name>
</gene>
<dbReference type="AlphaFoldDB" id="A0ABD0UUN3"/>